<evidence type="ECO:0000313" key="2">
    <source>
        <dbReference type="EMBL" id="MFB9451239.1"/>
    </source>
</evidence>
<dbReference type="InterPro" id="IPR050237">
    <property type="entry name" value="ATP-dep_AMP-bd_enzyme"/>
</dbReference>
<protein>
    <submittedName>
        <fullName evidence="2">Class I adenylate-forming enzyme family protein</fullName>
    </submittedName>
</protein>
<keyword evidence="3" id="KW-1185">Reference proteome</keyword>
<dbReference type="CDD" id="cd04433">
    <property type="entry name" value="AFD_class_I"/>
    <property type="match status" value="1"/>
</dbReference>
<dbReference type="PANTHER" id="PTHR43767:SF1">
    <property type="entry name" value="NONRIBOSOMAL PEPTIDE SYNTHASE PES1 (EUROFUNG)-RELATED"/>
    <property type="match status" value="1"/>
</dbReference>
<organism evidence="2 3">
    <name type="scientific">Dactylosporangium vinaceum</name>
    <dbReference type="NCBI Taxonomy" id="53362"/>
    <lineage>
        <taxon>Bacteria</taxon>
        <taxon>Bacillati</taxon>
        <taxon>Actinomycetota</taxon>
        <taxon>Actinomycetes</taxon>
        <taxon>Micromonosporales</taxon>
        <taxon>Micromonosporaceae</taxon>
        <taxon>Dactylosporangium</taxon>
    </lineage>
</organism>
<proteinExistence type="predicted"/>
<comment type="caution">
    <text evidence="2">The sequence shown here is derived from an EMBL/GenBank/DDBJ whole genome shotgun (WGS) entry which is preliminary data.</text>
</comment>
<feature type="domain" description="AMP-dependent synthetase/ligase" evidence="1">
    <location>
        <begin position="35"/>
        <end position="325"/>
    </location>
</feature>
<dbReference type="RefSeq" id="WP_223094298.1">
    <property type="nucleotide sequence ID" value="NZ_CP061913.1"/>
</dbReference>
<dbReference type="PANTHER" id="PTHR43767">
    <property type="entry name" value="LONG-CHAIN-FATTY-ACID--COA LIGASE"/>
    <property type="match status" value="1"/>
</dbReference>
<reference evidence="2 3" key="1">
    <citation type="submission" date="2024-09" db="EMBL/GenBank/DDBJ databases">
        <authorList>
            <person name="Sun Q."/>
            <person name="Mori K."/>
        </authorList>
    </citation>
    <scope>NUCLEOTIDE SEQUENCE [LARGE SCALE GENOMIC DNA]</scope>
    <source>
        <strain evidence="2 3">JCM 3307</strain>
    </source>
</reference>
<evidence type="ECO:0000313" key="3">
    <source>
        <dbReference type="Proteomes" id="UP001589608"/>
    </source>
</evidence>
<dbReference type="InterPro" id="IPR042099">
    <property type="entry name" value="ANL_N_sf"/>
</dbReference>
<dbReference type="Gene3D" id="3.40.50.12780">
    <property type="entry name" value="N-terminal domain of ligase-like"/>
    <property type="match status" value="1"/>
</dbReference>
<accession>A0ABV5MQV6</accession>
<dbReference type="SUPFAM" id="SSF56801">
    <property type="entry name" value="Acetyl-CoA synthetase-like"/>
    <property type="match status" value="1"/>
</dbReference>
<dbReference type="EMBL" id="JBHMCA010000087">
    <property type="protein sequence ID" value="MFB9451239.1"/>
    <property type="molecule type" value="Genomic_DNA"/>
</dbReference>
<dbReference type="Pfam" id="PF00501">
    <property type="entry name" value="AMP-binding"/>
    <property type="match status" value="1"/>
</dbReference>
<name>A0ABV5MQV6_9ACTN</name>
<dbReference type="Proteomes" id="UP001589608">
    <property type="component" value="Unassembled WGS sequence"/>
</dbReference>
<dbReference type="InterPro" id="IPR000873">
    <property type="entry name" value="AMP-dep_synth/lig_dom"/>
</dbReference>
<evidence type="ECO:0000259" key="1">
    <source>
        <dbReference type="Pfam" id="PF00501"/>
    </source>
</evidence>
<gene>
    <name evidence="2" type="ORF">ACFFTR_49955</name>
</gene>
<sequence length="455" mass="48442">MTPLEAADVTRLLDRSVDLGQSGPGPDLTDVMADLARLGLPEGSPVVIAMANGRRQLTHYFAVLLTGAVPVAISPATPSARIARIAGELGAGAVIAARLEPGRYGTAAVRKVGDAEAVTLPRPRVIAPDHVLMLTSGTSGMFSACLHRLESLTRNARRHADAVHLRGDDTMLVNLPLYYSYAIVAQAFAALATGARLVIAGPPFSPVDYQAALHRHDVTSSSITPTIARLLLSQDRRLPATLRMLTVGGDRLDPAHAGALSARHPWLELYATYGLAEAGPRVSTLAVHDEPAHRHGSVGLPLAGVTVSTRPVPGHAPAGELLVATDTALVRKLGSTQRTLAAPDVIATGDLFELDDDGYLYFRGRLSDFLVVRGEKVSLHDVRQYVQSLPEVVRCSVVRAAADDGSAVFDLDVHVATESPDVERSIRRALAAFLLPVERPRTLVVHRAELATFQK</sequence>